<dbReference type="EMBL" id="JANEYF010003410">
    <property type="protein sequence ID" value="KAJ8936459.1"/>
    <property type="molecule type" value="Genomic_DNA"/>
</dbReference>
<proteinExistence type="predicted"/>
<dbReference type="InterPro" id="IPR000699">
    <property type="entry name" value="RIH_dom"/>
</dbReference>
<dbReference type="InterPro" id="IPR035910">
    <property type="entry name" value="RyR/IP3R_RIH_dom_sf"/>
</dbReference>
<dbReference type="SUPFAM" id="SSF100909">
    <property type="entry name" value="IP3 receptor type 1 binding core, domain 2"/>
    <property type="match status" value="1"/>
</dbReference>
<name>A0AAV8XD94_9CUCU</name>
<dbReference type="GO" id="GO:0016020">
    <property type="term" value="C:membrane"/>
    <property type="evidence" value="ECO:0007669"/>
    <property type="project" value="InterPro"/>
</dbReference>
<comment type="caution">
    <text evidence="2">The sequence shown here is derived from an EMBL/GenBank/DDBJ whole genome shotgun (WGS) entry which is preliminary data.</text>
</comment>
<dbReference type="AlphaFoldDB" id="A0AAV8XD94"/>
<feature type="domain" description="RIH" evidence="1">
    <location>
        <begin position="14"/>
        <end position="83"/>
    </location>
</feature>
<evidence type="ECO:0000259" key="1">
    <source>
        <dbReference type="Pfam" id="PF01365"/>
    </source>
</evidence>
<dbReference type="InterPro" id="IPR015925">
    <property type="entry name" value="Ryanodine_IP3_receptor"/>
</dbReference>
<dbReference type="GO" id="GO:0005262">
    <property type="term" value="F:calcium channel activity"/>
    <property type="evidence" value="ECO:0007669"/>
    <property type="project" value="InterPro"/>
</dbReference>
<organism evidence="2 3">
    <name type="scientific">Rhamnusium bicolor</name>
    <dbReference type="NCBI Taxonomy" id="1586634"/>
    <lineage>
        <taxon>Eukaryota</taxon>
        <taxon>Metazoa</taxon>
        <taxon>Ecdysozoa</taxon>
        <taxon>Arthropoda</taxon>
        <taxon>Hexapoda</taxon>
        <taxon>Insecta</taxon>
        <taxon>Pterygota</taxon>
        <taxon>Neoptera</taxon>
        <taxon>Endopterygota</taxon>
        <taxon>Coleoptera</taxon>
        <taxon>Polyphaga</taxon>
        <taxon>Cucujiformia</taxon>
        <taxon>Chrysomeloidea</taxon>
        <taxon>Cerambycidae</taxon>
        <taxon>Lepturinae</taxon>
        <taxon>Rhagiini</taxon>
        <taxon>Rhamnusium</taxon>
    </lineage>
</organism>
<dbReference type="Proteomes" id="UP001162156">
    <property type="component" value="Unassembled WGS sequence"/>
</dbReference>
<protein>
    <recommendedName>
        <fullName evidence="1">RIH domain-containing protein</fullName>
    </recommendedName>
</protein>
<sequence>MNKLCTQGSPSGVVKPRKHEQRLLRNVGVHTVVLDLLQIPYDEKEDIRMNELMRLAHEFLQNFCLGNQQNQVLLYKQLDLFLNPGVKSDN</sequence>
<dbReference type="PANTHER" id="PTHR45816:SF4">
    <property type="entry name" value="RYR_IP3R HOMOLOGY ASSOCIATED DOMAIN-CONTAINING PROTEIN"/>
    <property type="match status" value="1"/>
</dbReference>
<accession>A0AAV8XD94</accession>
<gene>
    <name evidence="2" type="ORF">NQ314_012321</name>
</gene>
<dbReference type="Pfam" id="PF01365">
    <property type="entry name" value="RYDR_ITPR"/>
    <property type="match status" value="1"/>
</dbReference>
<reference evidence="2" key="1">
    <citation type="journal article" date="2023" name="Insect Mol. Biol.">
        <title>Genome sequencing provides insights into the evolution of gene families encoding plant cell wall-degrading enzymes in longhorned beetles.</title>
        <authorList>
            <person name="Shin N.R."/>
            <person name="Okamura Y."/>
            <person name="Kirsch R."/>
            <person name="Pauchet Y."/>
        </authorList>
    </citation>
    <scope>NUCLEOTIDE SEQUENCE</scope>
    <source>
        <strain evidence="2">RBIC_L_NR</strain>
    </source>
</reference>
<keyword evidence="3" id="KW-1185">Reference proteome</keyword>
<evidence type="ECO:0000313" key="2">
    <source>
        <dbReference type="EMBL" id="KAJ8936459.1"/>
    </source>
</evidence>
<dbReference type="PANTHER" id="PTHR45816">
    <property type="entry name" value="MIR DOMAIN-CONTAINING PROTEIN"/>
    <property type="match status" value="1"/>
</dbReference>
<evidence type="ECO:0000313" key="3">
    <source>
        <dbReference type="Proteomes" id="UP001162156"/>
    </source>
</evidence>